<proteinExistence type="predicted"/>
<dbReference type="Proteomes" id="UP000257109">
    <property type="component" value="Unassembled WGS sequence"/>
</dbReference>
<dbReference type="PROSITE" id="PS50174">
    <property type="entry name" value="G_PATCH"/>
    <property type="match status" value="1"/>
</dbReference>
<dbReference type="SUPFAM" id="SSF56672">
    <property type="entry name" value="DNA/RNA polymerases"/>
    <property type="match status" value="1"/>
</dbReference>
<dbReference type="AlphaFoldDB" id="A0A371FSY2"/>
<dbReference type="InterPro" id="IPR000467">
    <property type="entry name" value="G_patch_dom"/>
</dbReference>
<comment type="caution">
    <text evidence="3">The sequence shown here is derived from an EMBL/GenBank/DDBJ whole genome shotgun (WGS) entry which is preliminary data.</text>
</comment>
<organism evidence="3 4">
    <name type="scientific">Mucuna pruriens</name>
    <name type="common">Velvet bean</name>
    <name type="synonym">Dolichos pruriens</name>
    <dbReference type="NCBI Taxonomy" id="157652"/>
    <lineage>
        <taxon>Eukaryota</taxon>
        <taxon>Viridiplantae</taxon>
        <taxon>Streptophyta</taxon>
        <taxon>Embryophyta</taxon>
        <taxon>Tracheophyta</taxon>
        <taxon>Spermatophyta</taxon>
        <taxon>Magnoliopsida</taxon>
        <taxon>eudicotyledons</taxon>
        <taxon>Gunneridae</taxon>
        <taxon>Pentapetalae</taxon>
        <taxon>rosids</taxon>
        <taxon>fabids</taxon>
        <taxon>Fabales</taxon>
        <taxon>Fabaceae</taxon>
        <taxon>Papilionoideae</taxon>
        <taxon>50 kb inversion clade</taxon>
        <taxon>NPAAA clade</taxon>
        <taxon>indigoferoid/millettioid clade</taxon>
        <taxon>Phaseoleae</taxon>
        <taxon>Mucuna</taxon>
    </lineage>
</organism>
<dbReference type="Gene3D" id="3.10.10.10">
    <property type="entry name" value="HIV Type 1 Reverse Transcriptase, subunit A, domain 1"/>
    <property type="match status" value="1"/>
</dbReference>
<dbReference type="EMBL" id="QJKJ01007924">
    <property type="protein sequence ID" value="RDX81447.1"/>
    <property type="molecule type" value="Genomic_DNA"/>
</dbReference>
<dbReference type="CDD" id="cd01647">
    <property type="entry name" value="RT_LTR"/>
    <property type="match status" value="1"/>
</dbReference>
<evidence type="ECO:0000313" key="4">
    <source>
        <dbReference type="Proteomes" id="UP000257109"/>
    </source>
</evidence>
<dbReference type="OrthoDB" id="1724165at2759"/>
<dbReference type="InterPro" id="IPR053134">
    <property type="entry name" value="RNA-dir_DNA_polymerase"/>
</dbReference>
<keyword evidence="4" id="KW-1185">Reference proteome</keyword>
<evidence type="ECO:0000259" key="2">
    <source>
        <dbReference type="PROSITE" id="PS50174"/>
    </source>
</evidence>
<keyword evidence="1" id="KW-0175">Coiled coil</keyword>
<feature type="coiled-coil region" evidence="1">
    <location>
        <begin position="134"/>
        <end position="165"/>
    </location>
</feature>
<dbReference type="GO" id="GO:0003676">
    <property type="term" value="F:nucleic acid binding"/>
    <property type="evidence" value="ECO:0007669"/>
    <property type="project" value="InterPro"/>
</dbReference>
<dbReference type="Gene3D" id="3.30.70.270">
    <property type="match status" value="1"/>
</dbReference>
<accession>A0A371FSY2</accession>
<dbReference type="InterPro" id="IPR043502">
    <property type="entry name" value="DNA/RNA_pol_sf"/>
</dbReference>
<reference evidence="3" key="1">
    <citation type="submission" date="2018-05" db="EMBL/GenBank/DDBJ databases">
        <title>Draft genome of Mucuna pruriens seed.</title>
        <authorList>
            <person name="Nnadi N.E."/>
            <person name="Vos R."/>
            <person name="Hasami M.H."/>
            <person name="Devisetty U.K."/>
            <person name="Aguiy J.C."/>
        </authorList>
    </citation>
    <scope>NUCLEOTIDE SEQUENCE [LARGE SCALE GENOMIC DNA]</scope>
    <source>
        <strain evidence="3">JCA_2017</strain>
    </source>
</reference>
<feature type="domain" description="G-patch" evidence="2">
    <location>
        <begin position="61"/>
        <end position="101"/>
    </location>
</feature>
<sequence>MISIMGEKDIMVSTPFPTEYIEEDEEAMETSFQALEIVGTTNIKIGRGDIKPSKVVIMVAKVLITNGFKPGKGLRRRLDGMANSVAIQENPGRAGLGYSGAARKAKLRGIVTPGHVATIEDQPMELVEWVYSMAQELENWTVEAQDEEEETEEEALRELERLLEQERPMLQSGIEELETINLNKGEETREIRIGKLIPPDFKQRLTKLLREYEDIFAWSYRDMPRLDTTIVEHRLPLVSNAILNETESGLKNKKRNGKTVEVRLPDSSRIPLMGGQYRANPQEGWESANVDLNRESLKHNFPLSHIDLLVDNTAQHSCYSFMDGFSGYNQIRMALEDKEKTTFITTWGTFYYKVMPFRLKNVRATY</sequence>
<evidence type="ECO:0000256" key="1">
    <source>
        <dbReference type="SAM" id="Coils"/>
    </source>
</evidence>
<feature type="non-terminal residue" evidence="3">
    <location>
        <position position="1"/>
    </location>
</feature>
<dbReference type="STRING" id="157652.A0A371FSY2"/>
<protein>
    <recommendedName>
        <fullName evidence="2">G-patch domain-containing protein</fullName>
    </recommendedName>
</protein>
<gene>
    <name evidence="3" type="ORF">CR513_37865</name>
</gene>
<dbReference type="PANTHER" id="PTHR24559">
    <property type="entry name" value="TRANSPOSON TY3-I GAG-POL POLYPROTEIN"/>
    <property type="match status" value="1"/>
</dbReference>
<name>A0A371FSY2_MUCPR</name>
<dbReference type="PANTHER" id="PTHR24559:SF457">
    <property type="entry name" value="RNA-DIRECTED DNA POLYMERASE HOMOLOG"/>
    <property type="match status" value="1"/>
</dbReference>
<dbReference type="InterPro" id="IPR043128">
    <property type="entry name" value="Rev_trsase/Diguanyl_cyclase"/>
</dbReference>
<evidence type="ECO:0000313" key="3">
    <source>
        <dbReference type="EMBL" id="RDX81447.1"/>
    </source>
</evidence>